<keyword evidence="3 6" id="KW-0812">Transmembrane</keyword>
<dbReference type="RefSeq" id="WP_021682328.1">
    <property type="nucleotide sequence ID" value="NZ_KI260408.1"/>
</dbReference>
<dbReference type="PATRIC" id="fig|411473.3.peg.710"/>
<name>U2M4W8_9FIRM</name>
<dbReference type="AlphaFoldDB" id="U2M4W8"/>
<evidence type="ECO:0000313" key="8">
    <source>
        <dbReference type="EMBL" id="ERJ96784.1"/>
    </source>
</evidence>
<reference evidence="8 9" key="1">
    <citation type="submission" date="2013-07" db="EMBL/GenBank/DDBJ databases">
        <authorList>
            <person name="Weinstock G."/>
            <person name="Sodergren E."/>
            <person name="Wylie T."/>
            <person name="Fulton L."/>
            <person name="Fulton R."/>
            <person name="Fronick C."/>
            <person name="O'Laughlin M."/>
            <person name="Godfrey J."/>
            <person name="Miner T."/>
            <person name="Herter B."/>
            <person name="Appelbaum E."/>
            <person name="Cordes M."/>
            <person name="Lek S."/>
            <person name="Wollam A."/>
            <person name="Pepin K.H."/>
            <person name="Palsikar V.B."/>
            <person name="Mitreva M."/>
            <person name="Wilson R.K."/>
        </authorList>
    </citation>
    <scope>NUCLEOTIDE SEQUENCE [LARGE SCALE GENOMIC DNA]</scope>
    <source>
        <strain evidence="8 9">ATCC 27760</strain>
    </source>
</reference>
<comment type="caution">
    <text evidence="8">The sequence shown here is derived from an EMBL/GenBank/DDBJ whole genome shotgun (WGS) entry which is preliminary data.</text>
</comment>
<proteinExistence type="inferred from homology"/>
<dbReference type="OrthoDB" id="9812980at2"/>
<evidence type="ECO:0000256" key="6">
    <source>
        <dbReference type="RuleBase" id="RU366058"/>
    </source>
</evidence>
<dbReference type="PANTHER" id="PTHR12677">
    <property type="entry name" value="GOLGI APPARATUS MEMBRANE PROTEIN TVP38-RELATED"/>
    <property type="match status" value="1"/>
</dbReference>
<evidence type="ECO:0000256" key="5">
    <source>
        <dbReference type="ARBA" id="ARBA00023136"/>
    </source>
</evidence>
<feature type="transmembrane region" description="Helical" evidence="6">
    <location>
        <begin position="177"/>
        <end position="198"/>
    </location>
</feature>
<dbReference type="Proteomes" id="UP000016662">
    <property type="component" value="Unassembled WGS sequence"/>
</dbReference>
<feature type="transmembrane region" description="Helical" evidence="6">
    <location>
        <begin position="204"/>
        <end position="226"/>
    </location>
</feature>
<dbReference type="InterPro" id="IPR015414">
    <property type="entry name" value="TMEM64"/>
</dbReference>
<comment type="subcellular location">
    <subcellularLocation>
        <location evidence="1 6">Cell membrane</location>
        <topology evidence="1 6">Multi-pass membrane protein</topology>
    </subcellularLocation>
</comment>
<keyword evidence="4 6" id="KW-1133">Transmembrane helix</keyword>
<dbReference type="Pfam" id="PF09335">
    <property type="entry name" value="VTT_dom"/>
    <property type="match status" value="1"/>
</dbReference>
<evidence type="ECO:0000256" key="4">
    <source>
        <dbReference type="ARBA" id="ARBA00022989"/>
    </source>
</evidence>
<evidence type="ECO:0000259" key="7">
    <source>
        <dbReference type="Pfam" id="PF09335"/>
    </source>
</evidence>
<dbReference type="GO" id="GO:0005886">
    <property type="term" value="C:plasma membrane"/>
    <property type="evidence" value="ECO:0007669"/>
    <property type="project" value="UniProtKB-SubCell"/>
</dbReference>
<feature type="transmembrane region" description="Helical" evidence="6">
    <location>
        <begin position="20"/>
        <end position="41"/>
    </location>
</feature>
<keyword evidence="5 6" id="KW-0472">Membrane</keyword>
<evidence type="ECO:0000256" key="2">
    <source>
        <dbReference type="ARBA" id="ARBA00022475"/>
    </source>
</evidence>
<dbReference type="PANTHER" id="PTHR12677:SF59">
    <property type="entry name" value="GOLGI APPARATUS MEMBRANE PROTEIN TVP38-RELATED"/>
    <property type="match status" value="1"/>
</dbReference>
<feature type="transmembrane region" description="Helical" evidence="6">
    <location>
        <begin position="92"/>
        <end position="117"/>
    </location>
</feature>
<accession>U2M4W8</accession>
<dbReference type="eggNOG" id="COG0398">
    <property type="taxonomic scope" value="Bacteria"/>
</dbReference>
<evidence type="ECO:0000313" key="9">
    <source>
        <dbReference type="Proteomes" id="UP000016662"/>
    </source>
</evidence>
<dbReference type="STRING" id="411473.RUMCAL_00866"/>
<evidence type="ECO:0000256" key="3">
    <source>
        <dbReference type="ARBA" id="ARBA00022692"/>
    </source>
</evidence>
<protein>
    <recommendedName>
        <fullName evidence="6">TVP38/TMEM64 family membrane protein</fullName>
    </recommendedName>
</protein>
<feature type="transmembrane region" description="Helical" evidence="6">
    <location>
        <begin position="148"/>
        <end position="170"/>
    </location>
</feature>
<keyword evidence="2 6" id="KW-1003">Cell membrane</keyword>
<keyword evidence="9" id="KW-1185">Reference proteome</keyword>
<dbReference type="InterPro" id="IPR032816">
    <property type="entry name" value="VTT_dom"/>
</dbReference>
<evidence type="ECO:0000256" key="1">
    <source>
        <dbReference type="ARBA" id="ARBA00004651"/>
    </source>
</evidence>
<dbReference type="HOGENOM" id="CLU_038944_5_0_9"/>
<gene>
    <name evidence="8" type="ORF">RUMCAL_00866</name>
</gene>
<organism evidence="8 9">
    <name type="scientific">Ruminococcus callidus ATCC 27760</name>
    <dbReference type="NCBI Taxonomy" id="411473"/>
    <lineage>
        <taxon>Bacteria</taxon>
        <taxon>Bacillati</taxon>
        <taxon>Bacillota</taxon>
        <taxon>Clostridia</taxon>
        <taxon>Eubacteriales</taxon>
        <taxon>Oscillospiraceae</taxon>
        <taxon>Ruminococcus</taxon>
    </lineage>
</organism>
<dbReference type="EMBL" id="AWVF01000096">
    <property type="protein sequence ID" value="ERJ96784.1"/>
    <property type="molecule type" value="Genomic_DNA"/>
</dbReference>
<feature type="domain" description="VTT" evidence="7">
    <location>
        <begin position="80"/>
        <end position="199"/>
    </location>
</feature>
<sequence length="252" mass="27958">MKNKTSKKTSDKKISRKTIFSLIAVVVVFAVVSVAMLPLIHLLSSEHGQQVIIDKMQSFGIFAPLLFVLLQVLQVVIAVIPGGPVPIIGGILFGQWGGLFLSLAGFFLGTVLVYYLVQWIGRPLVDRFVSESHFKKFDFLLDGKRTELLIFLVFLLPGLPKDALTYLVSFNPKIKPMYLFFLTTLGRTPATVLTVFMGKSLWEGNYILTIVLAGVIVLLAAAGIFIKRKVDKRAAQKHQLSDETADNKYGKE</sequence>
<comment type="similarity">
    <text evidence="6">Belongs to the TVP38/TMEM64 family.</text>
</comment>